<dbReference type="EMBL" id="CP115165">
    <property type="protein sequence ID" value="WDA58495.1"/>
    <property type="molecule type" value="Genomic_DNA"/>
</dbReference>
<accession>A0ABY7V069</accession>
<protein>
    <recommendedName>
        <fullName evidence="4">PEP-utilising enzyme mobile domain-containing protein</fullName>
    </recommendedName>
</protein>
<dbReference type="Proteomes" id="UP001217044">
    <property type="component" value="Chromosome"/>
</dbReference>
<evidence type="ECO:0000313" key="3">
    <source>
        <dbReference type="Proteomes" id="UP001217044"/>
    </source>
</evidence>
<gene>
    <name evidence="2" type="ORF">M8445_14280</name>
</gene>
<evidence type="ECO:0008006" key="4">
    <source>
        <dbReference type="Google" id="ProtNLM"/>
    </source>
</evidence>
<feature type="region of interest" description="Disordered" evidence="1">
    <location>
        <begin position="131"/>
        <end position="152"/>
    </location>
</feature>
<dbReference type="InterPro" id="IPR036637">
    <property type="entry name" value="Phosphohistidine_dom_sf"/>
</dbReference>
<evidence type="ECO:0000256" key="1">
    <source>
        <dbReference type="SAM" id="MobiDB-lite"/>
    </source>
</evidence>
<evidence type="ECO:0000313" key="2">
    <source>
        <dbReference type="EMBL" id="WDA58495.1"/>
    </source>
</evidence>
<feature type="compositionally biased region" description="Low complexity" evidence="1">
    <location>
        <begin position="341"/>
        <end position="357"/>
    </location>
</feature>
<dbReference type="SUPFAM" id="SSF52009">
    <property type="entry name" value="Phosphohistidine domain"/>
    <property type="match status" value="1"/>
</dbReference>
<proteinExistence type="predicted"/>
<reference evidence="2 3" key="1">
    <citation type="submission" date="2022-12" db="EMBL/GenBank/DDBJ databases">
        <title>Genome Sequence of Deinococcus aquaticus Type Strain PB314.</title>
        <authorList>
            <person name="Albert C."/>
            <person name="Hill J."/>
            <person name="Boren L."/>
            <person name="Scholz-Ng S."/>
            <person name="Fatema N."/>
            <person name="Grosso R."/>
            <person name="Soboslay E."/>
            <person name="Tuohy J."/>
        </authorList>
    </citation>
    <scope>NUCLEOTIDE SEQUENCE [LARGE SCALE GENOMIC DNA]</scope>
    <source>
        <strain evidence="2 3">PB-314</strain>
    </source>
</reference>
<feature type="region of interest" description="Disordered" evidence="1">
    <location>
        <begin position="1"/>
        <end position="41"/>
    </location>
</feature>
<sequence length="514" mass="53540">MADPDRAVPTPPTRPPASGTPAGDGLPAPADGWLPMHDQPSLPPGTLFAELLRLEYAARAHALSAALGGSDPHGVSARILRAAPSPVRASAAGSGPGSTAQEAGPHLQAAHLRVLTGPHPTALARALRDALGAGPDQPGTPTPDSGRGPRSTLRLPRLLWQATRLPAHQAAPDRLDPARTLIDALGTLERQAAHPAPLTAPLSTHLLSRVTRHWLNDAGGLHLELLAERDDTGVPRHALNQLRTTLNGPRRAAALLVLRVARAQHSALDAQQSALRAARRAALRAAVGAAAHLRAHGWLDRTADARWLTPADLIAALDGTLDPATLRTLAQARRHAARSQPLPASVPHVPAPHAAGPDTLTGTALSPGVRDGRLHRWTPGERVPPGRVALLPGPPAPHHLPALADAAALIVPRSGLHSPVAAHARHGARPAITLPLTAHDTDWLLDGALVRLNGHTGTLTLLRRAGVPDPIPSFDLNLEAPSLTPPVGAADQPTVLSPHVRVLPRPAPFSIDLI</sequence>
<feature type="region of interest" description="Disordered" evidence="1">
    <location>
        <begin position="336"/>
        <end position="367"/>
    </location>
</feature>
<keyword evidence="3" id="KW-1185">Reference proteome</keyword>
<dbReference type="RefSeq" id="WP_273988582.1">
    <property type="nucleotide sequence ID" value="NZ_BAABQT010000005.1"/>
</dbReference>
<name>A0ABY7V069_9DEIO</name>
<organism evidence="2 3">
    <name type="scientific">Deinococcus aquaticus</name>
    <dbReference type="NCBI Taxonomy" id="328692"/>
    <lineage>
        <taxon>Bacteria</taxon>
        <taxon>Thermotogati</taxon>
        <taxon>Deinococcota</taxon>
        <taxon>Deinococci</taxon>
        <taxon>Deinococcales</taxon>
        <taxon>Deinococcaceae</taxon>
        <taxon>Deinococcus</taxon>
    </lineage>
</organism>